<dbReference type="Pfam" id="PF13399">
    <property type="entry name" value="LytR_C"/>
    <property type="match status" value="1"/>
</dbReference>
<dbReference type="EMBL" id="CAEZWM010000164">
    <property type="protein sequence ID" value="CAB4665250.1"/>
    <property type="molecule type" value="Genomic_DNA"/>
</dbReference>
<name>A0A6J6LTM4_9ZZZZ</name>
<dbReference type="AlphaFoldDB" id="A0A6J6LTM4"/>
<accession>A0A6J6LTM4</accession>
<sequence length="407" mass="42742">MTESDTEPDVGPDVEQASTQNAPSTGRRQAGRERRARERERRRFWLIVMPLIAIALCIAVAIGFVLRGSSETTNDVGSKSRLPALATEPALIAHVGASSEADLILVLGRFGDSGSILMLPASTQVEVPSLGIQTLAQVPSVGDDALLQTTVQNLTGVNAGAPSIVDDATLLAAITPAAPFDVDLRSAVRFAADTRDAFPGGLQRLAAAEIARLMTEAQVGSEVDRLVTVQAVLEGWMKRLKNPEVARATIAAVPIASPISRVAGLNQASFDTLPVDSIGTSGDERLSVRSSALPGVVKRLFPDARLGIGGKRPRIEILNGVGTVGLAQAVARLVVPIGGDVRLSGNVPDFGVTETQVIYYRDADRRAAEKFLKAVGVGSLRRADRAIGIADVTIIVGPDFNPKGSTK</sequence>
<reference evidence="4" key="1">
    <citation type="submission" date="2020-05" db="EMBL/GenBank/DDBJ databases">
        <authorList>
            <person name="Chiriac C."/>
            <person name="Salcher M."/>
            <person name="Ghai R."/>
            <person name="Kavagutti S V."/>
        </authorList>
    </citation>
    <scope>NUCLEOTIDE SEQUENCE</scope>
</reference>
<evidence type="ECO:0000256" key="2">
    <source>
        <dbReference type="SAM" id="Phobius"/>
    </source>
</evidence>
<feature type="transmembrane region" description="Helical" evidence="2">
    <location>
        <begin position="44"/>
        <end position="66"/>
    </location>
</feature>
<feature type="domain" description="LytR/CpsA/Psr regulator C-terminal" evidence="3">
    <location>
        <begin position="314"/>
        <end position="400"/>
    </location>
</feature>
<evidence type="ECO:0000313" key="4">
    <source>
        <dbReference type="EMBL" id="CAB4665250.1"/>
    </source>
</evidence>
<gene>
    <name evidence="4" type="ORF">UFOPK2242_01194</name>
</gene>
<organism evidence="4">
    <name type="scientific">freshwater metagenome</name>
    <dbReference type="NCBI Taxonomy" id="449393"/>
    <lineage>
        <taxon>unclassified sequences</taxon>
        <taxon>metagenomes</taxon>
        <taxon>ecological metagenomes</taxon>
    </lineage>
</organism>
<dbReference type="InterPro" id="IPR050922">
    <property type="entry name" value="LytR/CpsA/Psr_CW_biosynth"/>
</dbReference>
<keyword evidence="2" id="KW-1133">Transmembrane helix</keyword>
<keyword evidence="2" id="KW-0472">Membrane</keyword>
<keyword evidence="2" id="KW-0812">Transmembrane</keyword>
<dbReference type="InterPro" id="IPR027381">
    <property type="entry name" value="LytR/CpsA/Psr_C"/>
</dbReference>
<dbReference type="PANTHER" id="PTHR33392">
    <property type="entry name" value="POLYISOPRENYL-TEICHOIC ACID--PEPTIDOGLYCAN TEICHOIC ACID TRANSFERASE TAGU"/>
    <property type="match status" value="1"/>
</dbReference>
<dbReference type="Gene3D" id="3.30.70.2390">
    <property type="match status" value="1"/>
</dbReference>
<feature type="compositionally biased region" description="Acidic residues" evidence="1">
    <location>
        <begin position="1"/>
        <end position="12"/>
    </location>
</feature>
<evidence type="ECO:0000259" key="3">
    <source>
        <dbReference type="Pfam" id="PF13399"/>
    </source>
</evidence>
<dbReference type="PANTHER" id="PTHR33392:SF6">
    <property type="entry name" value="POLYISOPRENYL-TEICHOIC ACID--PEPTIDOGLYCAN TEICHOIC ACID TRANSFERASE TAGU"/>
    <property type="match status" value="1"/>
</dbReference>
<proteinExistence type="predicted"/>
<protein>
    <submittedName>
        <fullName evidence="4">Unannotated protein</fullName>
    </submittedName>
</protein>
<feature type="region of interest" description="Disordered" evidence="1">
    <location>
        <begin position="1"/>
        <end position="35"/>
    </location>
</feature>
<evidence type="ECO:0000256" key="1">
    <source>
        <dbReference type="SAM" id="MobiDB-lite"/>
    </source>
</evidence>